<name>A0A0L6CQR2_9RHOB</name>
<reference evidence="3" key="1">
    <citation type="submission" date="2015-07" db="EMBL/GenBank/DDBJ databases">
        <title>Draft Genome Sequence of Roseovarius tolerans EL-164, a producer of N-Acylated Alanine Methyl Esters (NAMEs).</title>
        <authorList>
            <person name="Voget S."/>
            <person name="Bruns H."/>
            <person name="Wagner-Doebler I."/>
            <person name="Schulz S."/>
            <person name="Daniel R."/>
        </authorList>
    </citation>
    <scope>NUCLEOTIDE SEQUENCE [LARGE SCALE GENOMIC DNA]</scope>
    <source>
        <strain evidence="3">EL-164</strain>
    </source>
</reference>
<sequence length="455" mass="51724">MRPKLPEARPDDLFRSSLESILDPRHELLKLAGLIDWTRFDDAFGTHYHDRKGRRGSPTRLMTGLHLLKHMKGLSDEETCATWLENPYFQAFCGETFFQHRLPIDRSSMTRWRQRIGAEDLEALLAETIAVAVKTEAVSERQLERITVDTTVQTKAVAHPTDSHLILRSIEWLNRLAKRHGIKLRQSFLRLTTRARREVARLLHGRGHKQGLRWLRSMRTWLGRLTRDIRRKIAGDPALEAAFATVLERAERILGQQPDDKDKLYAFHAPEVECIGKGKARTRYEFGCKTSIATTNERCKGGQFVLGAMALPGNPYDGHSLAGQIDQVARLTGTSVARAYVDRGYRGHRIERDNLDITISHTRGITSPTIRREMRRRSAIEPVIGHLKEDGHLERNHLTGPEGDAINAILTAAGHNMRLLAAWIRLLFVWILCRLYNVGNPTTPYSATADRRVAA</sequence>
<keyword evidence="3" id="KW-1185">Reference proteome</keyword>
<gene>
    <name evidence="2" type="ORF">ROTO_35830</name>
</gene>
<organism evidence="2 3">
    <name type="scientific">Roseovarius tolerans</name>
    <dbReference type="NCBI Taxonomy" id="74031"/>
    <lineage>
        <taxon>Bacteria</taxon>
        <taxon>Pseudomonadati</taxon>
        <taxon>Pseudomonadota</taxon>
        <taxon>Alphaproteobacteria</taxon>
        <taxon>Rhodobacterales</taxon>
        <taxon>Roseobacteraceae</taxon>
        <taxon>Roseovarius</taxon>
    </lineage>
</organism>
<dbReference type="Pfam" id="PF05598">
    <property type="entry name" value="DUF772"/>
    <property type="match status" value="1"/>
</dbReference>
<dbReference type="Proteomes" id="UP000037046">
    <property type="component" value="Unassembled WGS sequence"/>
</dbReference>
<dbReference type="PANTHER" id="PTHR33803">
    <property type="entry name" value="IS1478 TRANSPOSASE"/>
    <property type="match status" value="1"/>
</dbReference>
<feature type="domain" description="Transposase InsH N-terminal" evidence="1">
    <location>
        <begin position="17"/>
        <end position="115"/>
    </location>
</feature>
<dbReference type="AlphaFoldDB" id="A0A0L6CQR2"/>
<proteinExistence type="predicted"/>
<protein>
    <recommendedName>
        <fullName evidence="1">Transposase InsH N-terminal domain-containing protein</fullName>
    </recommendedName>
</protein>
<accession>A0A0L6CQR2</accession>
<evidence type="ECO:0000313" key="3">
    <source>
        <dbReference type="Proteomes" id="UP000037046"/>
    </source>
</evidence>
<dbReference type="NCBIfam" id="NF033578">
    <property type="entry name" value="transpos_IS5_1"/>
    <property type="match status" value="1"/>
</dbReference>
<dbReference type="InterPro" id="IPR047710">
    <property type="entry name" value="Transpos_IS5-like"/>
</dbReference>
<evidence type="ECO:0000259" key="1">
    <source>
        <dbReference type="Pfam" id="PF05598"/>
    </source>
</evidence>
<dbReference type="EMBL" id="LGVV01000090">
    <property type="protein sequence ID" value="KNX39883.1"/>
    <property type="molecule type" value="Genomic_DNA"/>
</dbReference>
<dbReference type="PATRIC" id="fig|74031.6.peg.3681"/>
<dbReference type="RefSeq" id="WP_050664396.1">
    <property type="nucleotide sequence ID" value="NZ_CP118494.1"/>
</dbReference>
<dbReference type="InterPro" id="IPR008490">
    <property type="entry name" value="Transposase_InsH_N"/>
</dbReference>
<evidence type="ECO:0000313" key="2">
    <source>
        <dbReference type="EMBL" id="KNX39883.1"/>
    </source>
</evidence>
<dbReference type="PANTHER" id="PTHR33803:SF3">
    <property type="entry name" value="BLL1974 PROTEIN"/>
    <property type="match status" value="1"/>
</dbReference>
<comment type="caution">
    <text evidence="2">The sequence shown here is derived from an EMBL/GenBank/DDBJ whole genome shotgun (WGS) entry which is preliminary data.</text>
</comment>